<dbReference type="AlphaFoldDB" id="A0A974H347"/>
<accession>A0A974H347</accession>
<evidence type="ECO:0000313" key="1">
    <source>
        <dbReference type="EMBL" id="OCT63093.1"/>
    </source>
</evidence>
<dbReference type="EMBL" id="CM004482">
    <property type="protein sequence ID" value="OCT63093.1"/>
    <property type="molecule type" value="Genomic_DNA"/>
</dbReference>
<organism evidence="1 2">
    <name type="scientific">Xenopus laevis</name>
    <name type="common">African clawed frog</name>
    <dbReference type="NCBI Taxonomy" id="8355"/>
    <lineage>
        <taxon>Eukaryota</taxon>
        <taxon>Metazoa</taxon>
        <taxon>Chordata</taxon>
        <taxon>Craniata</taxon>
        <taxon>Vertebrata</taxon>
        <taxon>Euteleostomi</taxon>
        <taxon>Amphibia</taxon>
        <taxon>Batrachia</taxon>
        <taxon>Anura</taxon>
        <taxon>Pipoidea</taxon>
        <taxon>Pipidae</taxon>
        <taxon>Xenopodinae</taxon>
        <taxon>Xenopus</taxon>
        <taxon>Xenopus</taxon>
    </lineage>
</organism>
<sequence length="90" mass="10071">MLLEEHKSVACVLPRWRKVFSLFTASTCRTDFPLQHSYQEWHWGLGELEFTAAPLTNMGISVAGQQIVLRGAVGQSSCSLCHLALPYLHV</sequence>
<evidence type="ECO:0000313" key="2">
    <source>
        <dbReference type="Proteomes" id="UP000694892"/>
    </source>
</evidence>
<name>A0A974H347_XENLA</name>
<dbReference type="Proteomes" id="UP000694892">
    <property type="component" value="Chromosome 9_10L"/>
</dbReference>
<reference evidence="2" key="1">
    <citation type="journal article" date="2016" name="Nature">
        <title>Genome evolution in the allotetraploid frog Xenopus laevis.</title>
        <authorList>
            <person name="Session A.M."/>
            <person name="Uno Y."/>
            <person name="Kwon T."/>
            <person name="Chapman J.A."/>
            <person name="Toyoda A."/>
            <person name="Takahashi S."/>
            <person name="Fukui A."/>
            <person name="Hikosaka A."/>
            <person name="Suzuki A."/>
            <person name="Kondo M."/>
            <person name="van Heeringen S.J."/>
            <person name="Quigley I."/>
            <person name="Heinz S."/>
            <person name="Ogino H."/>
            <person name="Ochi H."/>
            <person name="Hellsten U."/>
            <person name="Lyons J.B."/>
            <person name="Simakov O."/>
            <person name="Putnam N."/>
            <person name="Stites J."/>
            <person name="Kuroki Y."/>
            <person name="Tanaka T."/>
            <person name="Michiue T."/>
            <person name="Watanabe M."/>
            <person name="Bogdanovic O."/>
            <person name="Lister R."/>
            <person name="Georgiou G."/>
            <person name="Paranjpe S.S."/>
            <person name="van Kruijsbergen I."/>
            <person name="Shu S."/>
            <person name="Carlson J."/>
            <person name="Kinoshita T."/>
            <person name="Ohta Y."/>
            <person name="Mawaribuchi S."/>
            <person name="Jenkins J."/>
            <person name="Grimwood J."/>
            <person name="Schmutz J."/>
            <person name="Mitros T."/>
            <person name="Mozaffari S.V."/>
            <person name="Suzuki Y."/>
            <person name="Haramoto Y."/>
            <person name="Yamamoto T.S."/>
            <person name="Takagi C."/>
            <person name="Heald R."/>
            <person name="Miller K."/>
            <person name="Haudenschild C."/>
            <person name="Kitzman J."/>
            <person name="Nakayama T."/>
            <person name="Izutsu Y."/>
            <person name="Robert J."/>
            <person name="Fortriede J."/>
            <person name="Burns K."/>
            <person name="Lotay V."/>
            <person name="Karimi K."/>
            <person name="Yasuoka Y."/>
            <person name="Dichmann D.S."/>
            <person name="Flajnik M.F."/>
            <person name="Houston D.W."/>
            <person name="Shendure J."/>
            <person name="DuPasquier L."/>
            <person name="Vize P.D."/>
            <person name="Zorn A.M."/>
            <person name="Ito M."/>
            <person name="Marcotte E.M."/>
            <person name="Wallingford J.B."/>
            <person name="Ito Y."/>
            <person name="Asashima M."/>
            <person name="Ueno N."/>
            <person name="Matsuda Y."/>
            <person name="Veenstra G.J."/>
            <person name="Fujiyama A."/>
            <person name="Harland R.M."/>
            <person name="Taira M."/>
            <person name="Rokhsar D.S."/>
        </authorList>
    </citation>
    <scope>NUCLEOTIDE SEQUENCE [LARGE SCALE GENOMIC DNA]</scope>
    <source>
        <strain evidence="2">J</strain>
    </source>
</reference>
<proteinExistence type="predicted"/>
<gene>
    <name evidence="1" type="ORF">XELAEV_18044188mg</name>
</gene>
<protein>
    <submittedName>
        <fullName evidence="1">Uncharacterized protein</fullName>
    </submittedName>
</protein>